<dbReference type="InterPro" id="IPR023214">
    <property type="entry name" value="HAD_sf"/>
</dbReference>
<dbReference type="InterPro" id="IPR036412">
    <property type="entry name" value="HAD-like_sf"/>
</dbReference>
<evidence type="ECO:0000256" key="1">
    <source>
        <dbReference type="ARBA" id="ARBA00004496"/>
    </source>
</evidence>
<comment type="pathway">
    <text evidence="2 10">Nucleotide-sugar biosynthesis; GDP-alpha-D-mannose biosynthesis; alpha-D-mannose 1-phosphate from D-fructose 6-phosphate: step 2/2.</text>
</comment>
<comment type="subcellular location">
    <subcellularLocation>
        <location evidence="1 10">Cytoplasm</location>
    </subcellularLocation>
</comment>
<evidence type="ECO:0000256" key="3">
    <source>
        <dbReference type="ARBA" id="ARBA00009736"/>
    </source>
</evidence>
<evidence type="ECO:0000313" key="11">
    <source>
        <dbReference type="EMBL" id="KAJ8979332.1"/>
    </source>
</evidence>
<evidence type="ECO:0000256" key="7">
    <source>
        <dbReference type="ARBA" id="ARBA00022723"/>
    </source>
</evidence>
<evidence type="ECO:0000256" key="4">
    <source>
        <dbReference type="ARBA" id="ARBA00011738"/>
    </source>
</evidence>
<comment type="function">
    <text evidence="10">Involved in the synthesis of the GDP-mannose and dolichol-phosphate-mannose required for a number of critical mannosyl transfer reactions.</text>
</comment>
<dbReference type="EMBL" id="JAPWTJ010000350">
    <property type="protein sequence ID" value="KAJ8979332.1"/>
    <property type="molecule type" value="Genomic_DNA"/>
</dbReference>
<dbReference type="NCBIfam" id="TIGR01484">
    <property type="entry name" value="HAD-SF-IIB"/>
    <property type="match status" value="1"/>
</dbReference>
<dbReference type="SFLD" id="SFLDG01143">
    <property type="entry name" value="C2.B.3:_Phosphomannomutase_Lik"/>
    <property type="match status" value="1"/>
</dbReference>
<dbReference type="Pfam" id="PF03332">
    <property type="entry name" value="PMM"/>
    <property type="match status" value="1"/>
</dbReference>
<dbReference type="PANTHER" id="PTHR10466">
    <property type="entry name" value="PHOSPHOMANNOMUTASE"/>
    <property type="match status" value="1"/>
</dbReference>
<dbReference type="EC" id="5.4.2.8" evidence="5 10"/>
<evidence type="ECO:0000313" key="12">
    <source>
        <dbReference type="Proteomes" id="UP001162164"/>
    </source>
</evidence>
<dbReference type="SFLD" id="SFLDF00445">
    <property type="entry name" value="alpha-phosphomannomutase"/>
    <property type="match status" value="1"/>
</dbReference>
<proteinExistence type="inferred from homology"/>
<evidence type="ECO:0000256" key="10">
    <source>
        <dbReference type="RuleBase" id="RU361118"/>
    </source>
</evidence>
<reference evidence="11" key="1">
    <citation type="journal article" date="2023" name="Insect Mol. Biol.">
        <title>Genome sequencing provides insights into the evolution of gene families encoding plant cell wall-degrading enzymes in longhorned beetles.</title>
        <authorList>
            <person name="Shin N.R."/>
            <person name="Okamura Y."/>
            <person name="Kirsch R."/>
            <person name="Pauchet Y."/>
        </authorList>
    </citation>
    <scope>NUCLEOTIDE SEQUENCE</scope>
    <source>
        <strain evidence="11">MMC_N1</strain>
    </source>
</reference>
<keyword evidence="9 10" id="KW-0413">Isomerase</keyword>
<dbReference type="InterPro" id="IPR006379">
    <property type="entry name" value="HAD-SF_hydro_IIB"/>
</dbReference>
<evidence type="ECO:0000256" key="5">
    <source>
        <dbReference type="ARBA" id="ARBA00012730"/>
    </source>
</evidence>
<organism evidence="11 12">
    <name type="scientific">Molorchus minor</name>
    <dbReference type="NCBI Taxonomy" id="1323400"/>
    <lineage>
        <taxon>Eukaryota</taxon>
        <taxon>Metazoa</taxon>
        <taxon>Ecdysozoa</taxon>
        <taxon>Arthropoda</taxon>
        <taxon>Hexapoda</taxon>
        <taxon>Insecta</taxon>
        <taxon>Pterygota</taxon>
        <taxon>Neoptera</taxon>
        <taxon>Endopterygota</taxon>
        <taxon>Coleoptera</taxon>
        <taxon>Polyphaga</taxon>
        <taxon>Cucujiformia</taxon>
        <taxon>Chrysomeloidea</taxon>
        <taxon>Cerambycidae</taxon>
        <taxon>Lamiinae</taxon>
        <taxon>Monochamini</taxon>
        <taxon>Molorchus</taxon>
    </lineage>
</organism>
<comment type="subunit">
    <text evidence="4 10">Homodimer.</text>
</comment>
<name>A0ABQ9JN27_9CUCU</name>
<dbReference type="Proteomes" id="UP001162164">
    <property type="component" value="Unassembled WGS sequence"/>
</dbReference>
<dbReference type="Gene3D" id="3.30.1240.20">
    <property type="match status" value="1"/>
</dbReference>
<sequence length="251" mass="28948">MSQKKILCLFDMDGTLTKARGVISSKFYDFLLTTVKPRSCLALVGGSDFKKIAEQMGGADVVHKFDYVFAENGLIAFKFGKELGRQSIQEFVGEDVLQKFINYVLRYLSTITLPVKRGTFVEFRVSMLNISPIGRSCSQEERDAFERYDNEHQIRKTMIENLKKQFPDIRFTYSIGGQISFDVFPKGWDKTYCLQHLEKEGFDEIHFFGDKTDKGGNDYEIYIENRVIGHKVNNPEDTKKQLEEILKIKSV</sequence>
<comment type="catalytic activity">
    <reaction evidence="10">
        <text>alpha-D-mannose 1-phosphate = D-mannose 6-phosphate</text>
        <dbReference type="Rhea" id="RHEA:11140"/>
        <dbReference type="ChEBI" id="CHEBI:58409"/>
        <dbReference type="ChEBI" id="CHEBI:58735"/>
        <dbReference type="EC" id="5.4.2.8"/>
    </reaction>
</comment>
<dbReference type="SFLD" id="SFLDG01140">
    <property type="entry name" value="C2.B:_Phosphomannomutase_and_P"/>
    <property type="match status" value="1"/>
</dbReference>
<comment type="caution">
    <text evidence="11">The sequence shown here is derived from an EMBL/GenBank/DDBJ whole genome shotgun (WGS) entry which is preliminary data.</text>
</comment>
<evidence type="ECO:0000256" key="2">
    <source>
        <dbReference type="ARBA" id="ARBA00004699"/>
    </source>
</evidence>
<protein>
    <recommendedName>
        <fullName evidence="5 10">Phosphomannomutase</fullName>
        <ecNumber evidence="5 10">5.4.2.8</ecNumber>
    </recommendedName>
</protein>
<dbReference type="InterPro" id="IPR005002">
    <property type="entry name" value="PMM"/>
</dbReference>
<comment type="similarity">
    <text evidence="3 10">Belongs to the eukaryotic PMM family.</text>
</comment>
<keyword evidence="7" id="KW-0479">Metal-binding</keyword>
<dbReference type="InterPro" id="IPR043169">
    <property type="entry name" value="PMM_cap"/>
</dbReference>
<dbReference type="Gene3D" id="3.40.50.1000">
    <property type="entry name" value="HAD superfamily/HAD-like"/>
    <property type="match status" value="1"/>
</dbReference>
<keyword evidence="8" id="KW-0460">Magnesium</keyword>
<gene>
    <name evidence="11" type="ORF">NQ317_006946</name>
</gene>
<evidence type="ECO:0000256" key="6">
    <source>
        <dbReference type="ARBA" id="ARBA00022490"/>
    </source>
</evidence>
<evidence type="ECO:0000256" key="9">
    <source>
        <dbReference type="ARBA" id="ARBA00023235"/>
    </source>
</evidence>
<dbReference type="SUPFAM" id="SSF56784">
    <property type="entry name" value="HAD-like"/>
    <property type="match status" value="1"/>
</dbReference>
<keyword evidence="6 10" id="KW-0963">Cytoplasm</keyword>
<accession>A0ABQ9JN27</accession>
<dbReference type="CDD" id="cd02585">
    <property type="entry name" value="HAD_PMM"/>
    <property type="match status" value="1"/>
</dbReference>
<evidence type="ECO:0000256" key="8">
    <source>
        <dbReference type="ARBA" id="ARBA00022842"/>
    </source>
</evidence>
<keyword evidence="12" id="KW-1185">Reference proteome</keyword>
<dbReference type="SFLD" id="SFLDS00003">
    <property type="entry name" value="Haloacid_Dehalogenase"/>
    <property type="match status" value="1"/>
</dbReference>
<dbReference type="PANTHER" id="PTHR10466:SF0">
    <property type="entry name" value="PHOSPHOMANNOMUTASE"/>
    <property type="match status" value="1"/>
</dbReference>